<evidence type="ECO:0000313" key="1">
    <source>
        <dbReference type="EMBL" id="MBX60506.1"/>
    </source>
</evidence>
<accession>A0A2P2Q0H6</accession>
<sequence length="40" mass="4532">MTKTKGVAMMQFIIKFGNTILINSIFITDFSCKLVKYAIT</sequence>
<protein>
    <submittedName>
        <fullName evidence="1">Uncharacterized protein</fullName>
    </submittedName>
</protein>
<dbReference type="EMBL" id="GGEC01080022">
    <property type="protein sequence ID" value="MBX60506.1"/>
    <property type="molecule type" value="Transcribed_RNA"/>
</dbReference>
<proteinExistence type="predicted"/>
<name>A0A2P2Q0H6_RHIMU</name>
<reference evidence="1" key="1">
    <citation type="submission" date="2018-02" db="EMBL/GenBank/DDBJ databases">
        <title>Rhizophora mucronata_Transcriptome.</title>
        <authorList>
            <person name="Meera S.P."/>
            <person name="Sreeshan A."/>
            <person name="Augustine A."/>
        </authorList>
    </citation>
    <scope>NUCLEOTIDE SEQUENCE</scope>
    <source>
        <tissue evidence="1">Leaf</tissue>
    </source>
</reference>
<organism evidence="1">
    <name type="scientific">Rhizophora mucronata</name>
    <name type="common">Asiatic mangrove</name>
    <dbReference type="NCBI Taxonomy" id="61149"/>
    <lineage>
        <taxon>Eukaryota</taxon>
        <taxon>Viridiplantae</taxon>
        <taxon>Streptophyta</taxon>
        <taxon>Embryophyta</taxon>
        <taxon>Tracheophyta</taxon>
        <taxon>Spermatophyta</taxon>
        <taxon>Magnoliopsida</taxon>
        <taxon>eudicotyledons</taxon>
        <taxon>Gunneridae</taxon>
        <taxon>Pentapetalae</taxon>
        <taxon>rosids</taxon>
        <taxon>fabids</taxon>
        <taxon>Malpighiales</taxon>
        <taxon>Rhizophoraceae</taxon>
        <taxon>Rhizophora</taxon>
    </lineage>
</organism>
<dbReference type="AlphaFoldDB" id="A0A2P2Q0H6"/>